<proteinExistence type="predicted"/>
<dbReference type="InterPro" id="IPR046681">
    <property type="entry name" value="DUF6551"/>
</dbReference>
<protein>
    <submittedName>
        <fullName evidence="2">Uncharacterized protein</fullName>
    </submittedName>
</protein>
<name>A0A644W3G4_9ZZZZ</name>
<organism evidence="2">
    <name type="scientific">bioreactor metagenome</name>
    <dbReference type="NCBI Taxonomy" id="1076179"/>
    <lineage>
        <taxon>unclassified sequences</taxon>
        <taxon>metagenomes</taxon>
        <taxon>ecological metagenomes</taxon>
    </lineage>
</organism>
<dbReference type="AlphaFoldDB" id="A0A644W3G4"/>
<dbReference type="EMBL" id="VSSQ01000547">
    <property type="protein sequence ID" value="MPL97252.1"/>
    <property type="molecule type" value="Genomic_DNA"/>
</dbReference>
<reference evidence="2" key="1">
    <citation type="submission" date="2019-08" db="EMBL/GenBank/DDBJ databases">
        <authorList>
            <person name="Kucharzyk K."/>
            <person name="Murdoch R.W."/>
            <person name="Higgins S."/>
            <person name="Loffler F."/>
        </authorList>
    </citation>
    <scope>NUCLEOTIDE SEQUENCE</scope>
</reference>
<evidence type="ECO:0000313" key="2">
    <source>
        <dbReference type="EMBL" id="MPL97252.1"/>
    </source>
</evidence>
<accession>A0A644W3G4</accession>
<dbReference type="Pfam" id="PF20188">
    <property type="entry name" value="DUF6551"/>
    <property type="match status" value="1"/>
</dbReference>
<evidence type="ECO:0000256" key="1">
    <source>
        <dbReference type="SAM" id="MobiDB-lite"/>
    </source>
</evidence>
<feature type="region of interest" description="Disordered" evidence="1">
    <location>
        <begin position="264"/>
        <end position="289"/>
    </location>
</feature>
<sequence>MPDFSMFVPNVHFEQIPIKNLVSNQEYQRTLSTAHVERAAEHFDLHQINPVKVSRRNGVNYVFNGQHTIEIVALVSGSRDTPVWCMIYDDLEYENEADIFANQMKYVKPLKPYEVFMANVEAENSKQLIIKDLVESYSLTIGQVKNYGVICAVSALERIYDKFGYHVLDRTLRLCVGTWEGDMNSLSANFLYAVARIVNAYGDALKDDLFKERIGAMSVKLLTRTAKERRPGSMGFAEAMLVAYNRKCKYPLRWNSLYEKNNGTTDGLDADLPDEERDESDTAEDYGGD</sequence>
<gene>
    <name evidence="2" type="ORF">SDC9_43441</name>
</gene>
<feature type="compositionally biased region" description="Acidic residues" evidence="1">
    <location>
        <begin position="268"/>
        <end position="289"/>
    </location>
</feature>
<comment type="caution">
    <text evidence="2">The sequence shown here is derived from an EMBL/GenBank/DDBJ whole genome shotgun (WGS) entry which is preliminary data.</text>
</comment>